<feature type="domain" description="GH18" evidence="10">
    <location>
        <begin position="36"/>
        <end position="419"/>
    </location>
</feature>
<reference evidence="12" key="1">
    <citation type="journal article" date="2011" name="Proc. Natl. Acad. Sci. U.S.A.">
        <title>Obligate biotrophy features unraveled by the genomic analysis of rust fungi.</title>
        <authorList>
            <person name="Duplessis S."/>
            <person name="Cuomo C.A."/>
            <person name="Lin Y.-C."/>
            <person name="Aerts A."/>
            <person name="Tisserant E."/>
            <person name="Veneault-Fourrey C."/>
            <person name="Joly D.L."/>
            <person name="Hacquard S."/>
            <person name="Amselem J."/>
            <person name="Cantarel B.L."/>
            <person name="Chiu R."/>
            <person name="Coutinho P.M."/>
            <person name="Feau N."/>
            <person name="Field M."/>
            <person name="Frey P."/>
            <person name="Gelhaye E."/>
            <person name="Goldberg J."/>
            <person name="Grabherr M.G."/>
            <person name="Kodira C.D."/>
            <person name="Kohler A."/>
            <person name="Kuees U."/>
            <person name="Lindquist E.A."/>
            <person name="Lucas S.M."/>
            <person name="Mago R."/>
            <person name="Mauceli E."/>
            <person name="Morin E."/>
            <person name="Murat C."/>
            <person name="Pangilinan J.L."/>
            <person name="Park R."/>
            <person name="Pearson M."/>
            <person name="Quesneville H."/>
            <person name="Rouhier N."/>
            <person name="Sakthikumar S."/>
            <person name="Salamov A.A."/>
            <person name="Schmutz J."/>
            <person name="Selles B."/>
            <person name="Shapiro H."/>
            <person name="Tanguay P."/>
            <person name="Tuskan G.A."/>
            <person name="Henrissat B."/>
            <person name="Van de Peer Y."/>
            <person name="Rouze P."/>
            <person name="Ellis J.G."/>
            <person name="Dodds P.N."/>
            <person name="Schein J.E."/>
            <person name="Zhong S."/>
            <person name="Hamelin R.C."/>
            <person name="Grigoriev I.V."/>
            <person name="Szabo L.J."/>
            <person name="Martin F."/>
        </authorList>
    </citation>
    <scope>NUCLEOTIDE SEQUENCE [LARGE SCALE GENOMIC DNA]</scope>
    <source>
        <strain evidence="12">98AG31 / pathotype 3-4-7</strain>
    </source>
</reference>
<keyword evidence="2 7" id="KW-0378">Hydrolase</keyword>
<dbReference type="InterPro" id="IPR029070">
    <property type="entry name" value="Chitinase_insertion_sf"/>
</dbReference>
<keyword evidence="6" id="KW-0624">Polysaccharide degradation</keyword>
<evidence type="ECO:0000256" key="2">
    <source>
        <dbReference type="ARBA" id="ARBA00022801"/>
    </source>
</evidence>
<evidence type="ECO:0000256" key="8">
    <source>
        <dbReference type="RuleBase" id="RU004453"/>
    </source>
</evidence>
<dbReference type="STRING" id="747676.F4RLC4"/>
<dbReference type="AlphaFoldDB" id="F4RLC4"/>
<dbReference type="HOGENOM" id="CLU_002833_6_3_1"/>
<proteinExistence type="inferred from homology"/>
<evidence type="ECO:0000256" key="3">
    <source>
        <dbReference type="ARBA" id="ARBA00023024"/>
    </source>
</evidence>
<dbReference type="SUPFAM" id="SSF51445">
    <property type="entry name" value="(Trans)glycosidases"/>
    <property type="match status" value="1"/>
</dbReference>
<evidence type="ECO:0000313" key="12">
    <source>
        <dbReference type="Proteomes" id="UP000001072"/>
    </source>
</evidence>
<dbReference type="PROSITE" id="PS01095">
    <property type="entry name" value="GH18_1"/>
    <property type="match status" value="1"/>
</dbReference>
<evidence type="ECO:0000313" key="11">
    <source>
        <dbReference type="EMBL" id="EGG06884.1"/>
    </source>
</evidence>
<dbReference type="PROSITE" id="PS51910">
    <property type="entry name" value="GH18_2"/>
    <property type="match status" value="1"/>
</dbReference>
<evidence type="ECO:0000256" key="9">
    <source>
        <dbReference type="SAM" id="SignalP"/>
    </source>
</evidence>
<sequence length="419" mass="45292">MHSKFSLILALSISALITQRTVVEAGVCRKKSSKGFQISGYYPSYRAGLLPPESIPWDLYNHIDYFVAVTSESPSAEFVFDNEANIKAVVEGAKAHKVTVSLTIGGWTGSKYFSSLVSTDSSRETFAKTISSTLTKYGFDGVDLDWEYPNAPGNEGNIISKDDSANLLKFLTALRAAIGSKRLTAAVSVHGFMGPDGQYLKDHKEYAKLFDFITIMAYDIYLPVVTPLFGPGAPLFDTCNDPSYKFSVAQAIDTWTSTGFPASQILLGIPAYGYQYTLSSSTLDPTNFSGKEKSLFFGPIDKSAQAQTVKNVAPTSTGCNSPLEGGNFIFKDLLTCGFLSPDAATGQGGFERHYDNCTQTPLLFNPSTKTLIAYDDPTSLTEKVKYAKSKGVAGVNVFDASGDTPSRMLLKSVNQASKL</sequence>
<keyword evidence="4" id="KW-0119">Carbohydrate metabolism</keyword>
<evidence type="ECO:0000256" key="7">
    <source>
        <dbReference type="RuleBase" id="RU000489"/>
    </source>
</evidence>
<evidence type="ECO:0000259" key="10">
    <source>
        <dbReference type="PROSITE" id="PS51910"/>
    </source>
</evidence>
<dbReference type="VEuPathDB" id="FungiDB:MELLADRAFT_106425"/>
<dbReference type="PANTHER" id="PTHR11177:SF317">
    <property type="entry name" value="CHITINASE 12-RELATED"/>
    <property type="match status" value="1"/>
</dbReference>
<dbReference type="InterPro" id="IPR001579">
    <property type="entry name" value="Glyco_hydro_18_chit_AS"/>
</dbReference>
<name>F4RLC4_MELLP</name>
<dbReference type="InParanoid" id="F4RLC4"/>
<keyword evidence="12" id="KW-1185">Reference proteome</keyword>
<dbReference type="Gene3D" id="3.20.20.80">
    <property type="entry name" value="Glycosidases"/>
    <property type="match status" value="2"/>
</dbReference>
<dbReference type="PANTHER" id="PTHR11177">
    <property type="entry name" value="CHITINASE"/>
    <property type="match status" value="1"/>
</dbReference>
<keyword evidence="5 7" id="KW-0326">Glycosidase</keyword>
<evidence type="ECO:0000256" key="4">
    <source>
        <dbReference type="ARBA" id="ARBA00023277"/>
    </source>
</evidence>
<comment type="similarity">
    <text evidence="8">Belongs to the glycosyl hydrolase 18 family.</text>
</comment>
<evidence type="ECO:0000256" key="1">
    <source>
        <dbReference type="ARBA" id="ARBA00000822"/>
    </source>
</evidence>
<comment type="catalytic activity">
    <reaction evidence="1">
        <text>Random endo-hydrolysis of N-acetyl-beta-D-glucosaminide (1-&gt;4)-beta-linkages in chitin and chitodextrins.</text>
        <dbReference type="EC" id="3.2.1.14"/>
    </reaction>
</comment>
<keyword evidence="3" id="KW-0146">Chitin degradation</keyword>
<dbReference type="KEGG" id="mlr:MELLADRAFT_106425"/>
<dbReference type="InterPro" id="IPR011583">
    <property type="entry name" value="Chitinase_II/V-like_cat"/>
</dbReference>
<dbReference type="GO" id="GO:0006032">
    <property type="term" value="P:chitin catabolic process"/>
    <property type="evidence" value="ECO:0007669"/>
    <property type="project" value="UniProtKB-KW"/>
</dbReference>
<dbReference type="Pfam" id="PF00704">
    <property type="entry name" value="Glyco_hydro_18"/>
    <property type="match status" value="1"/>
</dbReference>
<dbReference type="EMBL" id="GL883106">
    <property type="protein sequence ID" value="EGG06884.1"/>
    <property type="molecule type" value="Genomic_DNA"/>
</dbReference>
<feature type="signal peptide" evidence="9">
    <location>
        <begin position="1"/>
        <end position="25"/>
    </location>
</feature>
<dbReference type="InterPro" id="IPR001223">
    <property type="entry name" value="Glyco_hydro18_cat"/>
</dbReference>
<dbReference type="eggNOG" id="KOG2806">
    <property type="taxonomic scope" value="Eukaryota"/>
</dbReference>
<evidence type="ECO:0000256" key="6">
    <source>
        <dbReference type="ARBA" id="ARBA00023326"/>
    </source>
</evidence>
<dbReference type="GO" id="GO:0000272">
    <property type="term" value="P:polysaccharide catabolic process"/>
    <property type="evidence" value="ECO:0007669"/>
    <property type="project" value="UniProtKB-KW"/>
</dbReference>
<keyword evidence="9" id="KW-0732">Signal</keyword>
<dbReference type="Gene3D" id="3.10.50.10">
    <property type="match status" value="1"/>
</dbReference>
<dbReference type="SMART" id="SM00636">
    <property type="entry name" value="Glyco_18"/>
    <property type="match status" value="1"/>
</dbReference>
<dbReference type="OrthoDB" id="73875at2759"/>
<dbReference type="InterPro" id="IPR017853">
    <property type="entry name" value="GH"/>
</dbReference>
<evidence type="ECO:0000256" key="5">
    <source>
        <dbReference type="ARBA" id="ARBA00023295"/>
    </source>
</evidence>
<dbReference type="InterPro" id="IPR050314">
    <property type="entry name" value="Glycosyl_Hydrlase_18"/>
</dbReference>
<feature type="chain" id="PRO_5003320867" evidence="9">
    <location>
        <begin position="26"/>
        <end position="419"/>
    </location>
</feature>
<dbReference type="RefSeq" id="XP_007409844.1">
    <property type="nucleotide sequence ID" value="XM_007409782.1"/>
</dbReference>
<dbReference type="GeneID" id="18922887"/>
<dbReference type="GO" id="GO:0008843">
    <property type="term" value="F:endochitinase activity"/>
    <property type="evidence" value="ECO:0007669"/>
    <property type="project" value="UniProtKB-EC"/>
</dbReference>
<dbReference type="Proteomes" id="UP000001072">
    <property type="component" value="Unassembled WGS sequence"/>
</dbReference>
<organism evidence="12">
    <name type="scientific">Melampsora larici-populina (strain 98AG31 / pathotype 3-4-7)</name>
    <name type="common">Poplar leaf rust fungus</name>
    <dbReference type="NCBI Taxonomy" id="747676"/>
    <lineage>
        <taxon>Eukaryota</taxon>
        <taxon>Fungi</taxon>
        <taxon>Dikarya</taxon>
        <taxon>Basidiomycota</taxon>
        <taxon>Pucciniomycotina</taxon>
        <taxon>Pucciniomycetes</taxon>
        <taxon>Pucciniales</taxon>
        <taxon>Melampsoraceae</taxon>
        <taxon>Melampsora</taxon>
    </lineage>
</organism>
<gene>
    <name evidence="11" type="ORF">MELLADRAFT_106425</name>
</gene>
<protein>
    <submittedName>
        <fullName evidence="11">Family 18 glycoside hydrolase</fullName>
    </submittedName>
</protein>
<accession>F4RLC4</accession>
<dbReference type="GO" id="GO:0005576">
    <property type="term" value="C:extracellular region"/>
    <property type="evidence" value="ECO:0007669"/>
    <property type="project" value="TreeGrafter"/>
</dbReference>
<dbReference type="GO" id="GO:0008061">
    <property type="term" value="F:chitin binding"/>
    <property type="evidence" value="ECO:0007669"/>
    <property type="project" value="InterPro"/>
</dbReference>